<proteinExistence type="predicted"/>
<keyword evidence="2 5" id="KW-0812">Transmembrane</keyword>
<dbReference type="PANTHER" id="PTHR22950:SF652">
    <property type="entry name" value="TRANSMEMBRANE AMINO ACID TRANSPORTER FAMILY PROTEIN"/>
    <property type="match status" value="1"/>
</dbReference>
<evidence type="ECO:0000313" key="7">
    <source>
        <dbReference type="EMBL" id="KAJ0391156.1"/>
    </source>
</evidence>
<name>A0AAD5LR82_PYTIN</name>
<organism evidence="7 8">
    <name type="scientific">Pythium insidiosum</name>
    <name type="common">Pythiosis disease agent</name>
    <dbReference type="NCBI Taxonomy" id="114742"/>
    <lineage>
        <taxon>Eukaryota</taxon>
        <taxon>Sar</taxon>
        <taxon>Stramenopiles</taxon>
        <taxon>Oomycota</taxon>
        <taxon>Peronosporomycetes</taxon>
        <taxon>Pythiales</taxon>
        <taxon>Pythiaceae</taxon>
        <taxon>Pythium</taxon>
    </lineage>
</organism>
<keyword evidence="8" id="KW-1185">Reference proteome</keyword>
<dbReference type="PANTHER" id="PTHR22950">
    <property type="entry name" value="AMINO ACID TRANSPORTER"/>
    <property type="match status" value="1"/>
</dbReference>
<feature type="transmembrane region" description="Helical" evidence="5">
    <location>
        <begin position="351"/>
        <end position="376"/>
    </location>
</feature>
<feature type="transmembrane region" description="Helical" evidence="5">
    <location>
        <begin position="65"/>
        <end position="85"/>
    </location>
</feature>
<evidence type="ECO:0000256" key="5">
    <source>
        <dbReference type="SAM" id="Phobius"/>
    </source>
</evidence>
<gene>
    <name evidence="7" type="ORF">P43SY_011194</name>
</gene>
<feature type="transmembrane region" description="Helical" evidence="5">
    <location>
        <begin position="6"/>
        <end position="25"/>
    </location>
</feature>
<accession>A0AAD5LR82</accession>
<evidence type="ECO:0000256" key="1">
    <source>
        <dbReference type="ARBA" id="ARBA00004141"/>
    </source>
</evidence>
<dbReference type="Proteomes" id="UP001209570">
    <property type="component" value="Unassembled WGS sequence"/>
</dbReference>
<sequence>MPVPQAVAMVVVVGACMASTALALLHAHVHVAHKHELSTFVGAGRNVASYRSVAIEVAGPRFGDAVSVVMAVGIFGGCVGVIRIVRDMMPHMTKLLYGVFYPSRRFDELSGKSQQLLENALLWGTFLVVVFPLCSLKSLSGLRIPNCVGFVFSLVLIGAVVYRSETHETLDVLSGRAPIERSLRGASDTSTISTAFQLSRFAQSVSIYSYAFTMHLNLLPLFVQLRGSFDSPLHESAARMTRCIACVTSLCVALYITFGVFAARLYGATTRGNVLVNLVSDSFMQLPLIAVFITVLVSFPPLFHPGRCIVEELIHRRPAADLPTRSHVQTAAILLLAELFVAIWVPGIEVVFALVGASTTVLICYVFPVVMFSALWPWRSTGVGWASCALLWGIVAFVAVMGIQTITFLLSS</sequence>
<feature type="transmembrane region" description="Helical" evidence="5">
    <location>
        <begin position="146"/>
        <end position="164"/>
    </location>
</feature>
<feature type="transmembrane region" description="Helical" evidence="5">
    <location>
        <begin position="324"/>
        <end position="345"/>
    </location>
</feature>
<evidence type="ECO:0000256" key="4">
    <source>
        <dbReference type="ARBA" id="ARBA00023136"/>
    </source>
</evidence>
<evidence type="ECO:0000259" key="6">
    <source>
        <dbReference type="Pfam" id="PF01490"/>
    </source>
</evidence>
<feature type="transmembrane region" description="Helical" evidence="5">
    <location>
        <begin position="388"/>
        <end position="410"/>
    </location>
</feature>
<dbReference type="AlphaFoldDB" id="A0AAD5LR82"/>
<dbReference type="GO" id="GO:0016020">
    <property type="term" value="C:membrane"/>
    <property type="evidence" value="ECO:0007669"/>
    <property type="project" value="UniProtKB-SubCell"/>
</dbReference>
<dbReference type="GO" id="GO:0015179">
    <property type="term" value="F:L-amino acid transmembrane transporter activity"/>
    <property type="evidence" value="ECO:0007669"/>
    <property type="project" value="TreeGrafter"/>
</dbReference>
<evidence type="ECO:0000256" key="3">
    <source>
        <dbReference type="ARBA" id="ARBA00022989"/>
    </source>
</evidence>
<feature type="transmembrane region" description="Helical" evidence="5">
    <location>
        <begin position="243"/>
        <end position="263"/>
    </location>
</feature>
<evidence type="ECO:0000256" key="2">
    <source>
        <dbReference type="ARBA" id="ARBA00022692"/>
    </source>
</evidence>
<keyword evidence="3 5" id="KW-1133">Transmembrane helix</keyword>
<dbReference type="Pfam" id="PF01490">
    <property type="entry name" value="Aa_trans"/>
    <property type="match status" value="1"/>
</dbReference>
<keyword evidence="4 5" id="KW-0472">Membrane</keyword>
<dbReference type="InterPro" id="IPR013057">
    <property type="entry name" value="AA_transpt_TM"/>
</dbReference>
<dbReference type="EMBL" id="JAKCXM010001268">
    <property type="protein sequence ID" value="KAJ0391156.1"/>
    <property type="molecule type" value="Genomic_DNA"/>
</dbReference>
<evidence type="ECO:0000313" key="8">
    <source>
        <dbReference type="Proteomes" id="UP001209570"/>
    </source>
</evidence>
<protein>
    <recommendedName>
        <fullName evidence="6">Amino acid transporter transmembrane domain-containing protein</fullName>
    </recommendedName>
</protein>
<comment type="caution">
    <text evidence="7">The sequence shown here is derived from an EMBL/GenBank/DDBJ whole genome shotgun (WGS) entry which is preliminary data.</text>
</comment>
<feature type="domain" description="Amino acid transporter transmembrane" evidence="6">
    <location>
        <begin position="7"/>
        <end position="405"/>
    </location>
</feature>
<comment type="subcellular location">
    <subcellularLocation>
        <location evidence="1">Membrane</location>
        <topology evidence="1">Multi-pass membrane protein</topology>
    </subcellularLocation>
</comment>
<feature type="transmembrane region" description="Helical" evidence="5">
    <location>
        <begin position="120"/>
        <end position="139"/>
    </location>
</feature>
<feature type="transmembrane region" description="Helical" evidence="5">
    <location>
        <begin position="283"/>
        <end position="303"/>
    </location>
</feature>
<reference evidence="7" key="1">
    <citation type="submission" date="2021-12" db="EMBL/GenBank/DDBJ databases">
        <title>Prjna785345.</title>
        <authorList>
            <person name="Rujirawat T."/>
            <person name="Krajaejun T."/>
        </authorList>
    </citation>
    <scope>NUCLEOTIDE SEQUENCE</scope>
    <source>
        <strain evidence="7">Pi057C3</strain>
    </source>
</reference>